<keyword evidence="2" id="KW-0560">Oxidoreductase</keyword>
<evidence type="ECO:0000256" key="3">
    <source>
        <dbReference type="ARBA" id="ARBA00038157"/>
    </source>
</evidence>
<dbReference type="InterPro" id="IPR036812">
    <property type="entry name" value="NAD(P)_OxRdtase_dom_sf"/>
</dbReference>
<dbReference type="Gene3D" id="3.20.20.100">
    <property type="entry name" value="NADP-dependent oxidoreductase domain"/>
    <property type="match status" value="1"/>
</dbReference>
<evidence type="ECO:0000313" key="7">
    <source>
        <dbReference type="Proteomes" id="UP000051487"/>
    </source>
</evidence>
<dbReference type="PANTHER" id="PTHR43364:SF7">
    <property type="entry name" value="NADP-DEPENDENT OXIDOREDUCTASE DOMAIN-CONTAINING PROTEIN-RELATED"/>
    <property type="match status" value="1"/>
</dbReference>
<dbReference type="SUPFAM" id="SSF51430">
    <property type="entry name" value="NAD(P)-linked oxidoreductase"/>
    <property type="match status" value="1"/>
</dbReference>
<dbReference type="InterPro" id="IPR023210">
    <property type="entry name" value="NADP_OxRdtase_dom"/>
</dbReference>
<gene>
    <name evidence="5" type="ORF">ALT_9499</name>
    <name evidence="6" type="ORF">IFM60648_05580</name>
</gene>
<reference evidence="5 7" key="1">
    <citation type="submission" date="2015-11" db="EMBL/GenBank/DDBJ databases">
        <title>Aspergillus lentulus strain IFM 54703T.</title>
        <authorList>
            <person name="Kusuya Y."/>
            <person name="Sakai K."/>
            <person name="Kamei K."/>
            <person name="Takahashi H."/>
            <person name="Yaguchi T."/>
        </authorList>
    </citation>
    <scope>NUCLEOTIDE SEQUENCE [LARGE SCALE GENOMIC DNA]</scope>
    <source>
        <strain evidence="5 7">IFM 54703</strain>
    </source>
</reference>
<dbReference type="Proteomes" id="UP000465220">
    <property type="component" value="Unassembled WGS sequence"/>
</dbReference>
<keyword evidence="1" id="KW-0521">NADP</keyword>
<dbReference type="GO" id="GO:0016491">
    <property type="term" value="F:oxidoreductase activity"/>
    <property type="evidence" value="ECO:0007669"/>
    <property type="project" value="UniProtKB-KW"/>
</dbReference>
<proteinExistence type="inferred from homology"/>
<evidence type="ECO:0000259" key="4">
    <source>
        <dbReference type="Pfam" id="PF00248"/>
    </source>
</evidence>
<dbReference type="Pfam" id="PF00248">
    <property type="entry name" value="Aldo_ket_red"/>
    <property type="match status" value="1"/>
</dbReference>
<dbReference type="EMBL" id="BCLY01000017">
    <property type="protein sequence ID" value="GAQ12178.1"/>
    <property type="molecule type" value="Genomic_DNA"/>
</dbReference>
<organism evidence="5 7">
    <name type="scientific">Aspergillus lentulus</name>
    <dbReference type="NCBI Taxonomy" id="293939"/>
    <lineage>
        <taxon>Eukaryota</taxon>
        <taxon>Fungi</taxon>
        <taxon>Dikarya</taxon>
        <taxon>Ascomycota</taxon>
        <taxon>Pezizomycotina</taxon>
        <taxon>Eurotiomycetes</taxon>
        <taxon>Eurotiomycetidae</taxon>
        <taxon>Eurotiales</taxon>
        <taxon>Aspergillaceae</taxon>
        <taxon>Aspergillus</taxon>
        <taxon>Aspergillus subgen. Fumigati</taxon>
    </lineage>
</organism>
<keyword evidence="8" id="KW-1185">Reference proteome</keyword>
<evidence type="ECO:0000313" key="6">
    <source>
        <dbReference type="EMBL" id="GFF79839.1"/>
    </source>
</evidence>
<feature type="domain" description="NADP-dependent oxidoreductase" evidence="4">
    <location>
        <begin position="30"/>
        <end position="333"/>
    </location>
</feature>
<dbReference type="Proteomes" id="UP000051487">
    <property type="component" value="Unassembled WGS sequence"/>
</dbReference>
<accession>A0AAN4PSF2</accession>
<comment type="caution">
    <text evidence="5">The sequence shown here is derived from an EMBL/GenBank/DDBJ whole genome shotgun (WGS) entry which is preliminary data.</text>
</comment>
<sequence length="383" mass="42779">MGFYDVAPKPKSVLGYHRVLAPSAGVKVSPLCLGTMNFGTKWESFMGECKKEDAFAIMDAFYDHGGNFIDTANCYQDEQSEEWIGEWMKSHGNRDQMVIATKYAIGYRPTHFDKEPIQSNFVGNSMKSMHLSVNASLKKLQTDYIDVLYLHWWDLTTGIEEVMHGLNVLINARKVLYLGISDTPAWVVVKANDYARTNGLRPFSVYQGSWNASLRDMERDIIPMCRDQGMAIAPWASLGQGKFKSAEARKAAHTGSGRAAEPSEREIKVSEVLEAIGDRKDTTLHAVALAYILHKAPYVYPIVGQRKVEHLMANIQALSIALSKEEMDEIDTAVPFDAGFPNNFIFSGKYDLNKTASDVMLTTLSAHIDSPANQEPIKPRQDI</sequence>
<evidence type="ECO:0000313" key="5">
    <source>
        <dbReference type="EMBL" id="GAQ12178.1"/>
    </source>
</evidence>
<evidence type="ECO:0000256" key="1">
    <source>
        <dbReference type="ARBA" id="ARBA00022857"/>
    </source>
</evidence>
<dbReference type="InterPro" id="IPR050523">
    <property type="entry name" value="AKR_Detox_Biosynth"/>
</dbReference>
<dbReference type="EMBL" id="BLKI01000029">
    <property type="protein sequence ID" value="GFF79839.1"/>
    <property type="molecule type" value="Genomic_DNA"/>
</dbReference>
<reference evidence="6 8" key="2">
    <citation type="submission" date="2020-01" db="EMBL/GenBank/DDBJ databases">
        <title>Draft genome sequence of Aspergillus lentulus IFM 60648.</title>
        <authorList>
            <person name="Takahashi H."/>
            <person name="Yaguchi T."/>
        </authorList>
    </citation>
    <scope>NUCLEOTIDE SEQUENCE [LARGE SCALE GENOMIC DNA]</scope>
    <source>
        <strain evidence="6 8">IFM 60648</strain>
    </source>
</reference>
<evidence type="ECO:0000313" key="8">
    <source>
        <dbReference type="Proteomes" id="UP000465220"/>
    </source>
</evidence>
<name>A0AAN4PSF2_ASPLE</name>
<protein>
    <submittedName>
        <fullName evidence="5">Norsolorinic acid reductase A</fullName>
    </submittedName>
</protein>
<comment type="similarity">
    <text evidence="3">Belongs to the aldo/keto reductase family. Aldo/keto reductase 2 subfamily.</text>
</comment>
<evidence type="ECO:0000256" key="2">
    <source>
        <dbReference type="ARBA" id="ARBA00023002"/>
    </source>
</evidence>
<dbReference type="AlphaFoldDB" id="A0AAN4PSF2"/>
<dbReference type="PANTHER" id="PTHR43364">
    <property type="entry name" value="NADH-SPECIFIC METHYLGLYOXAL REDUCTASE-RELATED"/>
    <property type="match status" value="1"/>
</dbReference>